<feature type="transmembrane region" description="Helical" evidence="1">
    <location>
        <begin position="319"/>
        <end position="340"/>
    </location>
</feature>
<dbReference type="PANTHER" id="PTHR40465">
    <property type="entry name" value="CHROMOSOME 1, WHOLE GENOME SHOTGUN SEQUENCE"/>
    <property type="match status" value="1"/>
</dbReference>
<organism evidence="3 4">
    <name type="scientific">Panaeolus cyanescens</name>
    <dbReference type="NCBI Taxonomy" id="181874"/>
    <lineage>
        <taxon>Eukaryota</taxon>
        <taxon>Fungi</taxon>
        <taxon>Dikarya</taxon>
        <taxon>Basidiomycota</taxon>
        <taxon>Agaricomycotina</taxon>
        <taxon>Agaricomycetes</taxon>
        <taxon>Agaricomycetidae</taxon>
        <taxon>Agaricales</taxon>
        <taxon>Agaricineae</taxon>
        <taxon>Galeropsidaceae</taxon>
        <taxon>Panaeolus</taxon>
    </lineage>
</organism>
<dbReference type="Proteomes" id="UP000284842">
    <property type="component" value="Unassembled WGS sequence"/>
</dbReference>
<protein>
    <recommendedName>
        <fullName evidence="2">DUF6534 domain-containing protein</fullName>
    </recommendedName>
</protein>
<dbReference type="InterPro" id="IPR045339">
    <property type="entry name" value="DUF6534"/>
</dbReference>
<keyword evidence="1" id="KW-0812">Transmembrane</keyword>
<feature type="domain" description="DUF6534" evidence="2">
    <location>
        <begin position="74"/>
        <end position="181"/>
    </location>
</feature>
<proteinExistence type="predicted"/>
<accession>A0A409YGT1</accession>
<name>A0A409YGT1_9AGAR</name>
<feature type="domain" description="DUF6534" evidence="2">
    <location>
        <begin position="285"/>
        <end position="370"/>
    </location>
</feature>
<dbReference type="PANTHER" id="PTHR40465:SF1">
    <property type="entry name" value="DUF6534 DOMAIN-CONTAINING PROTEIN"/>
    <property type="match status" value="1"/>
</dbReference>
<comment type="caution">
    <text evidence="3">The sequence shown here is derived from an EMBL/GenBank/DDBJ whole genome shotgun (WGS) entry which is preliminary data.</text>
</comment>
<dbReference type="EMBL" id="NHTK01001185">
    <property type="protein sequence ID" value="PPR02174.1"/>
    <property type="molecule type" value="Genomic_DNA"/>
</dbReference>
<keyword evidence="1" id="KW-0472">Membrane</keyword>
<keyword evidence="4" id="KW-1185">Reference proteome</keyword>
<dbReference type="InParanoid" id="A0A409YGT1"/>
<feature type="transmembrane region" description="Helical" evidence="1">
    <location>
        <begin position="346"/>
        <end position="366"/>
    </location>
</feature>
<evidence type="ECO:0000313" key="3">
    <source>
        <dbReference type="EMBL" id="PPR02174.1"/>
    </source>
</evidence>
<dbReference type="STRING" id="181874.A0A409YGT1"/>
<feature type="transmembrane region" description="Helical" evidence="1">
    <location>
        <begin position="56"/>
        <end position="85"/>
    </location>
</feature>
<evidence type="ECO:0000313" key="4">
    <source>
        <dbReference type="Proteomes" id="UP000284842"/>
    </source>
</evidence>
<feature type="transmembrane region" description="Helical" evidence="1">
    <location>
        <begin position="97"/>
        <end position="118"/>
    </location>
</feature>
<dbReference type="OrthoDB" id="2792702at2759"/>
<feature type="transmembrane region" description="Helical" evidence="1">
    <location>
        <begin position="23"/>
        <end position="44"/>
    </location>
</feature>
<keyword evidence="1" id="KW-1133">Transmembrane helix</keyword>
<dbReference type="Pfam" id="PF20152">
    <property type="entry name" value="DUF6534"/>
    <property type="match status" value="2"/>
</dbReference>
<reference evidence="3 4" key="1">
    <citation type="journal article" date="2018" name="Evol. Lett.">
        <title>Horizontal gene cluster transfer increased hallucinogenic mushroom diversity.</title>
        <authorList>
            <person name="Reynolds H.T."/>
            <person name="Vijayakumar V."/>
            <person name="Gluck-Thaler E."/>
            <person name="Korotkin H.B."/>
            <person name="Matheny P.B."/>
            <person name="Slot J.C."/>
        </authorList>
    </citation>
    <scope>NUCLEOTIDE SEQUENCE [LARGE SCALE GENOMIC DNA]</scope>
    <source>
        <strain evidence="3 4">2629</strain>
    </source>
</reference>
<gene>
    <name evidence="3" type="ORF">CVT24_011362</name>
</gene>
<sequence>MASSQTDMESPDLGSCNVSQRNFWLTAGILVFSIANFATGITVVAKSFSFETFTELNTISSILFACFSVGTIDDLFIALALLYLFRKIRTGLSRTDSVLRLLMIYTVNTGMLVLYVKLIDAMQVLILNGLTPTATYDRLDAVLSIATYAALPDSLIFFALYVLSSKLYLSAYLAGLNARKSLAAYTEDGSGIGLVSIRFTNGNGPFSSRTARRETDTSMPKQNGGYLPFGIDYAHAIYLCRYELPKTRESLETNMESLGTGSCNSYLKFYRSGNVFDQDISIVGTAMDLVMVLAQLYLFQKSRTGLARTDCIIRDLMMYTVNTGMVVLLDATLGIITYAARPDDLIFFSFYLLSSKLYISAYLATLNARRAMYAYKDEEVASIRFTSANGFFPSCTPAKPETASSFPKQIPMSSMELAASGSTTAVAISTLVETHYDSEAEQSEGHATPNYLP</sequence>
<evidence type="ECO:0000259" key="2">
    <source>
        <dbReference type="Pfam" id="PF20152"/>
    </source>
</evidence>
<evidence type="ECO:0000256" key="1">
    <source>
        <dbReference type="SAM" id="Phobius"/>
    </source>
</evidence>
<dbReference type="AlphaFoldDB" id="A0A409YGT1"/>